<sequence>MGRHIWFHALLSSSLLTLSLLPKTYAAANSINATLPHLTLTTSGIPQNGSALTVHASCAPSSSYNMEYQFWLQTNQGWSMIQDYSSKTSVKIPLKDGSYVVAVYMLPKEAVSTHQWMQAQVKTLVVNVGSHVHLTSPYTGTAQQPLIFQANSVNLIQPVYQFWIQTPTGQWVSSGDYQSQGTFQYVPAEPGTYHVITYAKDPAAPNTWKDSVWSAVHTFTVAPADVGVASITTALANPLPALNNVNALLLGTNAIITATVKDAQGNPLADVPVEFTLTNDSNPQDHVTLSQGLSTQVITNAQGLAQTVLSVTNPEDTQPSALVSNSSAVTQITYQVSVPAAPDVLTTGQVLFAAVREKGTVVTHASGPVETTEQMGNHLYALQYALEQQTASSQGEPLSLALSAQFILPSPTTASTTVTLNQDSGFYGPLATWNPPTTTIPQGFSSATVDLPQLDLSRGSTFSMIYTPSDGSAPYVRKITGPVMESSVGIQIPAQESGGTLQFGLSAPSIVDPEDTAGINISQITWRSISGVNETIPVPEADERWQTSAVSYTSATPLPSNQAQSYLGSYYNGQASYVFRVPVYPQIGDGVIEESLDNHVISDFLVPSVNNGTNQNVLGTPEAVIPVTPLMMKANPSVTMTSGNAVESQQDGMVEFTGHLQIPGVSVTGPLLHSFAAFVAAPSVPVLKSSLAIAGQQIVVTAKVTDAFGNPAPLGTPVKWSVSNPHVLIISQDNEINAEGTAQLILSAPDSESTMVRAQASGYETQLVDKVASGSSLSLTWLPLHIVFTSSRGITYTTSSGNSIISVPEEDLNTHHAYLAGVKVLAGQDTVQGFGLSVSDNGSSGQVIERTNDQGIATWPVSSDHNTSQQWTIKSRSNSQGILYIDGMPDAGEGAIGSFGEIVIPVKWQQLGQPSITWAMSPPQSAAVGTPAAFTVLALNQTGNPFINEPVTFSLLGEESAKLSTGSAMTNAQGKAQVWVSGGTAGEDDTILAQIPQSQTVLSAPLSWVTPLGPSALVPESLQLNASNEPNTLTVNFSRNVDPMSVLANGSQFKVTDMLTGMSYQIQSAYVSGSRVILTLSSSNPAVRAQDDIALQVVPVMENGVEEAVTDNYQRTAQSNLVTLFSPSSPQITVSAQNGMMNVSIANNGSNIPSGQSVVIMPASVGGSINNMAPGQPDVLMTSSTATLDSWQVPFQDNGTSLVTYSISFDGKTVSILA</sequence>
<feature type="domain" description="Big-1" evidence="3">
    <location>
        <begin position="231"/>
        <end position="335"/>
    </location>
</feature>
<evidence type="ECO:0000259" key="3">
    <source>
        <dbReference type="PROSITE" id="PS51127"/>
    </source>
</evidence>
<reference evidence="4 5" key="1">
    <citation type="journal article" date="2014" name="BMC Genomics">
        <title>Comparison of environmental and isolate Sulfobacillus genomes reveals diverse carbon, sulfur, nitrogen, and hydrogen metabolisms.</title>
        <authorList>
            <person name="Justice N.B."/>
            <person name="Norman A."/>
            <person name="Brown C.T."/>
            <person name="Singh A."/>
            <person name="Thomas B.C."/>
            <person name="Banfield J.F."/>
        </authorList>
    </citation>
    <scope>NUCLEOTIDE SEQUENCE [LARGE SCALE GENOMIC DNA]</scope>
    <source>
        <strain evidence="4">AMDSBA5</strain>
    </source>
</reference>
<dbReference type="AlphaFoldDB" id="A0A2T2WUC6"/>
<name>A0A2T2WUC6_SULTH</name>
<evidence type="ECO:0000313" key="4">
    <source>
        <dbReference type="EMBL" id="PSR25836.1"/>
    </source>
</evidence>
<dbReference type="InterPro" id="IPR013783">
    <property type="entry name" value="Ig-like_fold"/>
</dbReference>
<gene>
    <name evidence="4" type="ORF">C7B47_11520</name>
</gene>
<proteinExistence type="inferred from homology"/>
<dbReference type="Gene3D" id="2.60.40.10">
    <property type="entry name" value="Immunoglobulins"/>
    <property type="match status" value="3"/>
</dbReference>
<dbReference type="Proteomes" id="UP000242705">
    <property type="component" value="Unassembled WGS sequence"/>
</dbReference>
<dbReference type="SUPFAM" id="SSF49373">
    <property type="entry name" value="Invasin/intimin cell-adhesion fragments"/>
    <property type="match status" value="3"/>
</dbReference>
<protein>
    <recommendedName>
        <fullName evidence="3">Big-1 domain-containing protein</fullName>
    </recommendedName>
</protein>
<dbReference type="InterPro" id="IPR003344">
    <property type="entry name" value="Big_1_dom"/>
</dbReference>
<evidence type="ECO:0000313" key="5">
    <source>
        <dbReference type="Proteomes" id="UP000242705"/>
    </source>
</evidence>
<evidence type="ECO:0000256" key="2">
    <source>
        <dbReference type="SAM" id="SignalP"/>
    </source>
</evidence>
<dbReference type="EMBL" id="PXYX01000025">
    <property type="protein sequence ID" value="PSR25836.1"/>
    <property type="molecule type" value="Genomic_DNA"/>
</dbReference>
<comment type="similarity">
    <text evidence="1">Belongs to the intimin/invasin family.</text>
</comment>
<dbReference type="PROSITE" id="PS51127">
    <property type="entry name" value="BIG1"/>
    <property type="match status" value="1"/>
</dbReference>
<keyword evidence="2" id="KW-0732">Signal</keyword>
<accession>A0A2T2WUC6</accession>
<feature type="signal peptide" evidence="2">
    <location>
        <begin position="1"/>
        <end position="28"/>
    </location>
</feature>
<dbReference type="SMART" id="SM00634">
    <property type="entry name" value="BID_1"/>
    <property type="match status" value="3"/>
</dbReference>
<feature type="chain" id="PRO_5038531074" description="Big-1 domain-containing protein" evidence="2">
    <location>
        <begin position="29"/>
        <end position="1218"/>
    </location>
</feature>
<evidence type="ECO:0000256" key="1">
    <source>
        <dbReference type="ARBA" id="ARBA00010116"/>
    </source>
</evidence>
<dbReference type="InterPro" id="IPR008964">
    <property type="entry name" value="Invasin/intimin_cell_adhesion"/>
</dbReference>
<organism evidence="4 5">
    <name type="scientific">Sulfobacillus thermosulfidooxidans</name>
    <dbReference type="NCBI Taxonomy" id="28034"/>
    <lineage>
        <taxon>Bacteria</taxon>
        <taxon>Bacillati</taxon>
        <taxon>Bacillota</taxon>
        <taxon>Clostridia</taxon>
        <taxon>Eubacteriales</taxon>
        <taxon>Clostridiales Family XVII. Incertae Sedis</taxon>
        <taxon>Sulfobacillus</taxon>
    </lineage>
</organism>
<comment type="caution">
    <text evidence="4">The sequence shown here is derived from an EMBL/GenBank/DDBJ whole genome shotgun (WGS) entry which is preliminary data.</text>
</comment>